<evidence type="ECO:0000259" key="13">
    <source>
        <dbReference type="SMART" id="SM00840"/>
    </source>
</evidence>
<keyword evidence="8 12" id="KW-0862">Zinc</keyword>
<dbReference type="NCBIfam" id="TIGR00435">
    <property type="entry name" value="cysS"/>
    <property type="match status" value="1"/>
</dbReference>
<dbReference type="RefSeq" id="WP_386715123.1">
    <property type="nucleotide sequence ID" value="NZ_JBHRSZ010000001.1"/>
</dbReference>
<feature type="short sequence motif" description="'KMSKS' region" evidence="12">
    <location>
        <begin position="273"/>
        <end position="277"/>
    </location>
</feature>
<dbReference type="InterPro" id="IPR015803">
    <property type="entry name" value="Cys-tRNA-ligase"/>
</dbReference>
<feature type="binding site" evidence="12">
    <location>
        <position position="238"/>
    </location>
    <ligand>
        <name>Zn(2+)</name>
        <dbReference type="ChEBI" id="CHEBI:29105"/>
    </ligand>
</feature>
<keyword evidence="9 12" id="KW-0067">ATP-binding</keyword>
<evidence type="ECO:0000256" key="5">
    <source>
        <dbReference type="ARBA" id="ARBA00022598"/>
    </source>
</evidence>
<feature type="short sequence motif" description="'HIGH' region" evidence="12">
    <location>
        <begin position="31"/>
        <end position="41"/>
    </location>
</feature>
<dbReference type="PANTHER" id="PTHR10890">
    <property type="entry name" value="CYSTEINYL-TRNA SYNTHETASE"/>
    <property type="match status" value="1"/>
</dbReference>
<evidence type="ECO:0000256" key="2">
    <source>
        <dbReference type="ARBA" id="ARBA00005594"/>
    </source>
</evidence>
<comment type="subcellular location">
    <subcellularLocation>
        <location evidence="1 12">Cytoplasm</location>
    </subcellularLocation>
</comment>
<comment type="caution">
    <text evidence="14">The sequence shown here is derived from an EMBL/GenBank/DDBJ whole genome shotgun (WGS) entry which is preliminary data.</text>
</comment>
<keyword evidence="15" id="KW-1185">Reference proteome</keyword>
<dbReference type="CDD" id="cd00672">
    <property type="entry name" value="CysRS_core"/>
    <property type="match status" value="1"/>
</dbReference>
<feature type="binding site" evidence="12">
    <location>
        <position position="209"/>
    </location>
    <ligand>
        <name>Zn(2+)</name>
        <dbReference type="ChEBI" id="CHEBI:29105"/>
    </ligand>
</feature>
<comment type="catalytic activity">
    <reaction evidence="12">
        <text>tRNA(Cys) + L-cysteine + ATP = L-cysteinyl-tRNA(Cys) + AMP + diphosphate</text>
        <dbReference type="Rhea" id="RHEA:17773"/>
        <dbReference type="Rhea" id="RHEA-COMP:9661"/>
        <dbReference type="Rhea" id="RHEA-COMP:9679"/>
        <dbReference type="ChEBI" id="CHEBI:30616"/>
        <dbReference type="ChEBI" id="CHEBI:33019"/>
        <dbReference type="ChEBI" id="CHEBI:35235"/>
        <dbReference type="ChEBI" id="CHEBI:78442"/>
        <dbReference type="ChEBI" id="CHEBI:78517"/>
        <dbReference type="ChEBI" id="CHEBI:456215"/>
        <dbReference type="EC" id="6.1.1.16"/>
    </reaction>
</comment>
<dbReference type="InterPro" id="IPR015273">
    <property type="entry name" value="Cys-tRNA-synt_Ia_DALR"/>
</dbReference>
<evidence type="ECO:0000256" key="9">
    <source>
        <dbReference type="ARBA" id="ARBA00022840"/>
    </source>
</evidence>
<keyword evidence="5 12" id="KW-0436">Ligase</keyword>
<feature type="binding site" evidence="12">
    <location>
        <position position="234"/>
    </location>
    <ligand>
        <name>Zn(2+)</name>
        <dbReference type="ChEBI" id="CHEBI:29105"/>
    </ligand>
</feature>
<keyword evidence="11 12" id="KW-0030">Aminoacyl-tRNA synthetase</keyword>
<dbReference type="Pfam" id="PF09190">
    <property type="entry name" value="DALR_2"/>
    <property type="match status" value="1"/>
</dbReference>
<dbReference type="InterPro" id="IPR009080">
    <property type="entry name" value="tRNAsynth_Ia_anticodon-bd"/>
</dbReference>
<evidence type="ECO:0000256" key="7">
    <source>
        <dbReference type="ARBA" id="ARBA00022741"/>
    </source>
</evidence>
<evidence type="ECO:0000256" key="11">
    <source>
        <dbReference type="ARBA" id="ARBA00023146"/>
    </source>
</evidence>
<name>A0ABV7H7M2_9GAMM</name>
<keyword evidence="4 12" id="KW-0963">Cytoplasm</keyword>
<evidence type="ECO:0000256" key="1">
    <source>
        <dbReference type="ARBA" id="ARBA00004496"/>
    </source>
</evidence>
<dbReference type="InterPro" id="IPR032678">
    <property type="entry name" value="tRNA-synt_1_cat_dom"/>
</dbReference>
<gene>
    <name evidence="12 14" type="primary">cysS</name>
    <name evidence="14" type="ORF">ACFOEK_01530</name>
</gene>
<reference evidence="15" key="1">
    <citation type="journal article" date="2019" name="Int. J. Syst. Evol. Microbiol.">
        <title>The Global Catalogue of Microorganisms (GCM) 10K type strain sequencing project: providing services to taxonomists for standard genome sequencing and annotation.</title>
        <authorList>
            <consortium name="The Broad Institute Genomics Platform"/>
            <consortium name="The Broad Institute Genome Sequencing Center for Infectious Disease"/>
            <person name="Wu L."/>
            <person name="Ma J."/>
        </authorList>
    </citation>
    <scope>NUCLEOTIDE SEQUENCE [LARGE SCALE GENOMIC DNA]</scope>
    <source>
        <strain evidence="15">KCTC 52438</strain>
    </source>
</reference>
<dbReference type="SUPFAM" id="SSF52374">
    <property type="entry name" value="Nucleotidylyl transferase"/>
    <property type="match status" value="1"/>
</dbReference>
<evidence type="ECO:0000256" key="12">
    <source>
        <dbReference type="HAMAP-Rule" id="MF_00041"/>
    </source>
</evidence>
<feature type="binding site" evidence="12">
    <location>
        <position position="29"/>
    </location>
    <ligand>
        <name>Zn(2+)</name>
        <dbReference type="ChEBI" id="CHEBI:29105"/>
    </ligand>
</feature>
<dbReference type="EMBL" id="JBHRSZ010000001">
    <property type="protein sequence ID" value="MFC3149702.1"/>
    <property type="molecule type" value="Genomic_DNA"/>
</dbReference>
<dbReference type="InterPro" id="IPR056411">
    <property type="entry name" value="CysS_C"/>
</dbReference>
<keyword evidence="6 12" id="KW-0479">Metal-binding</keyword>
<dbReference type="PRINTS" id="PR00983">
    <property type="entry name" value="TRNASYNTHCYS"/>
</dbReference>
<evidence type="ECO:0000256" key="4">
    <source>
        <dbReference type="ARBA" id="ARBA00022490"/>
    </source>
</evidence>
<sequence>MSISVYNTLTQKKEAFQPTDPNDIKMYVCGPTVYNYIHIGNARPAVVFDTLYRLLKHHYPNVTYARNITDVDDKINKAAKEQNVDIRVISDQFADAYRQDINQLNVLQPDMEPRATENIDQMIDMIKRLVEKGFAYAAEGHVLFDVQAYENYGELSNRSLEDMLAGARVEVAPYKKYAGDFVLWKPSTDDLPGWDSPWGRGRPGWHIECSAMIERHLGTTIDIHGGGQDLTFPHHENEIAQSTCAHDGETYVKYWMHNGYITIQNKDSNSQEKMSKSLGNFITLRELLAEIPGEVVRFALLSAHYRSQLNWSTDLIEQAYTALDKLYTPLRELDLPTNTTSAEVSQSFLDALNDDLNTPRAVAELHNLAKQINKAESKDEKIAIAHQLKASAALMGLLTHSADEWFKSRGNQSEDGLSDDAIDALVQERIDAKKNKDFARADAIRDELKDAGIELEDTRDGTRWQRS</sequence>
<dbReference type="HAMAP" id="MF_00041">
    <property type="entry name" value="Cys_tRNA_synth"/>
    <property type="match status" value="1"/>
</dbReference>
<dbReference type="GO" id="GO:0004817">
    <property type="term" value="F:cysteine-tRNA ligase activity"/>
    <property type="evidence" value="ECO:0007669"/>
    <property type="project" value="UniProtKB-EC"/>
</dbReference>
<dbReference type="Proteomes" id="UP001595476">
    <property type="component" value="Unassembled WGS sequence"/>
</dbReference>
<dbReference type="SMART" id="SM00840">
    <property type="entry name" value="DALR_2"/>
    <property type="match status" value="1"/>
</dbReference>
<evidence type="ECO:0000256" key="3">
    <source>
        <dbReference type="ARBA" id="ARBA00011245"/>
    </source>
</evidence>
<evidence type="ECO:0000313" key="14">
    <source>
        <dbReference type="EMBL" id="MFC3149702.1"/>
    </source>
</evidence>
<dbReference type="Gene3D" id="3.40.50.620">
    <property type="entry name" value="HUPs"/>
    <property type="match status" value="1"/>
</dbReference>
<feature type="domain" description="Cysteinyl-tRNA synthetase class Ia DALR" evidence="13">
    <location>
        <begin position="347"/>
        <end position="406"/>
    </location>
</feature>
<comment type="similarity">
    <text evidence="2 12">Belongs to the class-I aminoacyl-tRNA synthetase family.</text>
</comment>
<dbReference type="InterPro" id="IPR024909">
    <property type="entry name" value="Cys-tRNA/MSH_ligase"/>
</dbReference>
<dbReference type="Pfam" id="PF23493">
    <property type="entry name" value="CysS_C"/>
    <property type="match status" value="1"/>
</dbReference>
<dbReference type="InterPro" id="IPR014729">
    <property type="entry name" value="Rossmann-like_a/b/a_fold"/>
</dbReference>
<comment type="subunit">
    <text evidence="3 12">Monomer.</text>
</comment>
<dbReference type="Gene3D" id="1.20.120.1910">
    <property type="entry name" value="Cysteine-tRNA ligase, C-terminal anti-codon recognition domain"/>
    <property type="match status" value="1"/>
</dbReference>
<dbReference type="SUPFAM" id="SSF47323">
    <property type="entry name" value="Anticodon-binding domain of a subclass of class I aminoacyl-tRNA synthetases"/>
    <property type="match status" value="1"/>
</dbReference>
<protein>
    <recommendedName>
        <fullName evidence="12">Cysteine--tRNA ligase</fullName>
        <ecNumber evidence="12">6.1.1.16</ecNumber>
    </recommendedName>
    <alternativeName>
        <fullName evidence="12">Cysteinyl-tRNA synthetase</fullName>
        <shortName evidence="12">CysRS</shortName>
    </alternativeName>
</protein>
<dbReference type="PANTHER" id="PTHR10890:SF3">
    <property type="entry name" value="CYSTEINE--TRNA LIGASE, CYTOPLASMIC"/>
    <property type="match status" value="1"/>
</dbReference>
<dbReference type="Pfam" id="PF01406">
    <property type="entry name" value="tRNA-synt_1e"/>
    <property type="match status" value="1"/>
</dbReference>
<dbReference type="CDD" id="cd07963">
    <property type="entry name" value="Anticodon_Ia_Cys"/>
    <property type="match status" value="1"/>
</dbReference>
<accession>A0ABV7H7M2</accession>
<evidence type="ECO:0000256" key="6">
    <source>
        <dbReference type="ARBA" id="ARBA00022723"/>
    </source>
</evidence>
<organism evidence="14 15">
    <name type="scientific">Litoribrevibacter euphylliae</name>
    <dbReference type="NCBI Taxonomy" id="1834034"/>
    <lineage>
        <taxon>Bacteria</taxon>
        <taxon>Pseudomonadati</taxon>
        <taxon>Pseudomonadota</taxon>
        <taxon>Gammaproteobacteria</taxon>
        <taxon>Oceanospirillales</taxon>
        <taxon>Oceanospirillaceae</taxon>
        <taxon>Litoribrevibacter</taxon>
    </lineage>
</organism>
<evidence type="ECO:0000256" key="8">
    <source>
        <dbReference type="ARBA" id="ARBA00022833"/>
    </source>
</evidence>
<dbReference type="EC" id="6.1.1.16" evidence="12"/>
<keyword evidence="7 12" id="KW-0547">Nucleotide-binding</keyword>
<evidence type="ECO:0000256" key="10">
    <source>
        <dbReference type="ARBA" id="ARBA00022917"/>
    </source>
</evidence>
<comment type="cofactor">
    <cofactor evidence="12">
        <name>Zn(2+)</name>
        <dbReference type="ChEBI" id="CHEBI:29105"/>
    </cofactor>
    <text evidence="12">Binds 1 zinc ion per subunit.</text>
</comment>
<evidence type="ECO:0000313" key="15">
    <source>
        <dbReference type="Proteomes" id="UP001595476"/>
    </source>
</evidence>
<feature type="binding site" evidence="12">
    <location>
        <position position="276"/>
    </location>
    <ligand>
        <name>ATP</name>
        <dbReference type="ChEBI" id="CHEBI:30616"/>
    </ligand>
</feature>
<keyword evidence="10 12" id="KW-0648">Protein biosynthesis</keyword>
<proteinExistence type="inferred from homology"/>